<evidence type="ECO:0000313" key="1">
    <source>
        <dbReference type="EMBL" id="KAH7663864.1"/>
    </source>
</evidence>
<keyword evidence="2" id="KW-1185">Reference proteome</keyword>
<accession>A0ACB7UT11</accession>
<organism evidence="1 2">
    <name type="scientific">Dioscorea alata</name>
    <name type="common">Purple yam</name>
    <dbReference type="NCBI Taxonomy" id="55571"/>
    <lineage>
        <taxon>Eukaryota</taxon>
        <taxon>Viridiplantae</taxon>
        <taxon>Streptophyta</taxon>
        <taxon>Embryophyta</taxon>
        <taxon>Tracheophyta</taxon>
        <taxon>Spermatophyta</taxon>
        <taxon>Magnoliopsida</taxon>
        <taxon>Liliopsida</taxon>
        <taxon>Dioscoreales</taxon>
        <taxon>Dioscoreaceae</taxon>
        <taxon>Dioscorea</taxon>
    </lineage>
</organism>
<gene>
    <name evidence="1" type="ORF">IHE45_14G084100</name>
</gene>
<protein>
    <submittedName>
        <fullName evidence="1">Cohesin complex subunit SCC1 protein</fullName>
    </submittedName>
</protein>
<name>A0ACB7UT11_DIOAL</name>
<comment type="caution">
    <text evidence="1">The sequence shown here is derived from an EMBL/GenBank/DDBJ whole genome shotgun (WGS) entry which is preliminary data.</text>
</comment>
<sequence length="1224" mass="134123">MFYSQFILAKKGPLGTIWIAAHLERKLRKNQVADTDIGVSVDSILFPEAPIALRLSSHLLLGVVRIYSRKVNYLFHDCSEALLKIKQAFRSTAVDLPPEESTAPYHSITLPETFHLDDFELPDSAFLHGNSVDHHVSTREQITLQDTRDGLDYSRSQFGLDERFGDGDASQIALDLDEDLFLDKVSSSQHTPVPFDAEDGMQHSIMLGNMDIAEGEILYGNTNVATPKDISEFPSSDLYKHDHLDAASIEKNEDASGQHGHNIQTPDQNEMNFPDDHIDDPSSTTGHISGVSAHSDVHSPELIECAQAPSTPSLIGEAIPANIQEIPPLSSQEKNSRANYLDAETSGSPLHSEIDCPEGTDNNSLVDPTTVASELAEIVLGTSPSPFADLKSAPCERQHSGGVVAEPDEVGVEGGKGCADEFQKEFVSGKADSLPDFEQLHDNEDTILSETVTVKNSASAAASDVNVTSHEETNLSNRSLVQDADTAQHPQGACNSTSNCLPGAPAGEEVLLAVSSVDMQEPCSANVMETIREAPQTSEIVQSENTCVEKPQKLSSDANIKDNQLDHLNGTSSPEFPEPEKMLLAPPGDDNMSNDLGQLTSEKGAAGSEESVDRIKSLSRKKRHLTESISGPQNGSSAKLPGRPRGRRITEHIPEDDDLLASILVGRAASIKTQPTPHKVSSFKRPRLNPKASVPKRKVLIDDTMVLHADAIRQQLINTEDIRRIRKKAPCTRAEIWMIQSCSEELEIFEESIFTGISAELHGLHNLTYMSNGKQDSQYDRDQFVESSKEPTLSRSSKIVEEICVEDIGEQIVLSEKVDGETNGPSSSWVNTNSQDMLKSQADLSPPEPSNGSHPIELDGRCPCDAPTGSAPNFGNGSEVSTDHRAEATVAHENHEKDESDVKSDDVLVHSEQQLAHESALPSNELKDMNDDDMMVLDENECTPNGITNIIESKSEKIVDAVCHQDDTSDMGQVENNPTLLSMDSLEVEKCLHTDTSFINGEGQLFSPDVTMGIVEPSSVNIIEYQHMEKGKEDCLEISVDGEAFGEQFLHAEEDPFQPNAETENIPSTAGEGSGLQEFNPEGGMNGENIPGDFAELPSSSDFWSAANGNETDFLNVDDEEEYYEADDDQQNPREAQSQENSGWSSRTRGVARYLKNLFDDELGQGREMVTMDRLLVGKTRKEASRMFFETLVLKTKDYIQVEQEKPLDYIKIQPRAKLLKSDF</sequence>
<dbReference type="Proteomes" id="UP000827976">
    <property type="component" value="Chromosome 14"/>
</dbReference>
<evidence type="ECO:0000313" key="2">
    <source>
        <dbReference type="Proteomes" id="UP000827976"/>
    </source>
</evidence>
<proteinExistence type="predicted"/>
<reference evidence="2" key="1">
    <citation type="journal article" date="2022" name="Nat. Commun.">
        <title>Chromosome evolution and the genetic basis of agronomically important traits in greater yam.</title>
        <authorList>
            <person name="Bredeson J.V."/>
            <person name="Lyons J.B."/>
            <person name="Oniyinde I.O."/>
            <person name="Okereke N.R."/>
            <person name="Kolade O."/>
            <person name="Nnabue I."/>
            <person name="Nwadili C.O."/>
            <person name="Hribova E."/>
            <person name="Parker M."/>
            <person name="Nwogha J."/>
            <person name="Shu S."/>
            <person name="Carlson J."/>
            <person name="Kariba R."/>
            <person name="Muthemba S."/>
            <person name="Knop K."/>
            <person name="Barton G.J."/>
            <person name="Sherwood A.V."/>
            <person name="Lopez-Montes A."/>
            <person name="Asiedu R."/>
            <person name="Jamnadass R."/>
            <person name="Muchugi A."/>
            <person name="Goodstein D."/>
            <person name="Egesi C.N."/>
            <person name="Featherston J."/>
            <person name="Asfaw A."/>
            <person name="Simpson G.G."/>
            <person name="Dolezel J."/>
            <person name="Hendre P.S."/>
            <person name="Van Deynze A."/>
            <person name="Kumar P.L."/>
            <person name="Obidiegwu J.E."/>
            <person name="Bhattacharjee R."/>
            <person name="Rokhsar D.S."/>
        </authorList>
    </citation>
    <scope>NUCLEOTIDE SEQUENCE [LARGE SCALE GENOMIC DNA]</scope>
    <source>
        <strain evidence="2">cv. TDa95/00328</strain>
    </source>
</reference>
<dbReference type="EMBL" id="CM037024">
    <property type="protein sequence ID" value="KAH7663864.1"/>
    <property type="molecule type" value="Genomic_DNA"/>
</dbReference>